<sequence length="322" mass="33545">MKMSPLNWLLLGLAVLAVWYFTRPKAPQGVIQGIAPNRPISSGGSSSGGSSSGGGDTTPTPPAGTTETITTSLPTWLTQVGYSHDTTSRDTNIWLIGTGLLQVKLEQGNSTLSGDGWTLGNWHNVATDGFIVAPYTGRKSYNKGTGVGLADGVYTLSVRRTSTPLDVYQVSVTMGQTSGTITMIAGPVQNTGGGTGGGTGGNGGGNGGGTINSLADFVATTYGPPTKVFMDSPALTIQIGAVTNGRFALTATSNVQPGNGRMLLTVVDNFIDRDLHLLDGSQTYEVGSRLQIKLYEVNSNDDDLNLIANGTFKAKQEIYYPV</sequence>
<dbReference type="RefSeq" id="WP_207338567.1">
    <property type="nucleotide sequence ID" value="NZ_JAFMYU010000034.1"/>
</dbReference>
<protein>
    <submittedName>
        <fullName evidence="2">Uncharacterized protein</fullName>
    </submittedName>
</protein>
<evidence type="ECO:0000313" key="2">
    <source>
        <dbReference type="EMBL" id="MBO0934601.1"/>
    </source>
</evidence>
<feature type="region of interest" description="Disordered" evidence="1">
    <location>
        <begin position="32"/>
        <end position="70"/>
    </location>
</feature>
<proteinExistence type="predicted"/>
<organism evidence="2 3">
    <name type="scientific">Fibrella aquatilis</name>
    <dbReference type="NCBI Taxonomy" id="2817059"/>
    <lineage>
        <taxon>Bacteria</taxon>
        <taxon>Pseudomonadati</taxon>
        <taxon>Bacteroidota</taxon>
        <taxon>Cytophagia</taxon>
        <taxon>Cytophagales</taxon>
        <taxon>Spirosomataceae</taxon>
        <taxon>Fibrella</taxon>
    </lineage>
</organism>
<dbReference type="Proteomes" id="UP000664795">
    <property type="component" value="Unassembled WGS sequence"/>
</dbReference>
<gene>
    <name evidence="2" type="ORF">J2I48_26560</name>
</gene>
<dbReference type="AlphaFoldDB" id="A0A939K2Z6"/>
<evidence type="ECO:0000256" key="1">
    <source>
        <dbReference type="SAM" id="MobiDB-lite"/>
    </source>
</evidence>
<name>A0A939K2Z6_9BACT</name>
<evidence type="ECO:0000313" key="3">
    <source>
        <dbReference type="Proteomes" id="UP000664795"/>
    </source>
</evidence>
<accession>A0A939K2Z6</accession>
<reference evidence="2 3" key="1">
    <citation type="submission" date="2021-03" db="EMBL/GenBank/DDBJ databases">
        <title>Fibrella sp. HMF5036 genome sequencing and assembly.</title>
        <authorList>
            <person name="Kang H."/>
            <person name="Kim H."/>
            <person name="Bae S."/>
            <person name="Joh K."/>
        </authorList>
    </citation>
    <scope>NUCLEOTIDE SEQUENCE [LARGE SCALE GENOMIC DNA]</scope>
    <source>
        <strain evidence="2 3">HMF5036</strain>
    </source>
</reference>
<keyword evidence="3" id="KW-1185">Reference proteome</keyword>
<feature type="compositionally biased region" description="Gly residues" evidence="1">
    <location>
        <begin position="45"/>
        <end position="56"/>
    </location>
</feature>
<dbReference type="EMBL" id="JAFMYU010000034">
    <property type="protein sequence ID" value="MBO0934601.1"/>
    <property type="molecule type" value="Genomic_DNA"/>
</dbReference>
<comment type="caution">
    <text evidence="2">The sequence shown here is derived from an EMBL/GenBank/DDBJ whole genome shotgun (WGS) entry which is preliminary data.</text>
</comment>